<evidence type="ECO:0000313" key="3">
    <source>
        <dbReference type="Proteomes" id="UP000324585"/>
    </source>
</evidence>
<dbReference type="PANTHER" id="PTHR23077">
    <property type="entry name" value="AAA-FAMILY ATPASE"/>
    <property type="match status" value="1"/>
</dbReference>
<organism evidence="2 3">
    <name type="scientific">Porphyridium purpureum</name>
    <name type="common">Red alga</name>
    <name type="synonym">Porphyridium cruentum</name>
    <dbReference type="NCBI Taxonomy" id="35688"/>
    <lineage>
        <taxon>Eukaryota</taxon>
        <taxon>Rhodophyta</taxon>
        <taxon>Bangiophyceae</taxon>
        <taxon>Porphyridiales</taxon>
        <taxon>Porphyridiaceae</taxon>
        <taxon>Porphyridium</taxon>
    </lineage>
</organism>
<dbReference type="GO" id="GO:0005524">
    <property type="term" value="F:ATP binding"/>
    <property type="evidence" value="ECO:0007669"/>
    <property type="project" value="InterPro"/>
</dbReference>
<protein>
    <submittedName>
        <fullName evidence="2">Cell division cycle protein 48-like</fullName>
    </submittedName>
</protein>
<dbReference type="SUPFAM" id="SSF52540">
    <property type="entry name" value="P-loop containing nucleoside triphosphate hydrolases"/>
    <property type="match status" value="1"/>
</dbReference>
<evidence type="ECO:0000313" key="2">
    <source>
        <dbReference type="EMBL" id="KAA8495765.1"/>
    </source>
</evidence>
<dbReference type="SMART" id="SM00382">
    <property type="entry name" value="AAA"/>
    <property type="match status" value="1"/>
</dbReference>
<dbReference type="AlphaFoldDB" id="A0A5J4YX93"/>
<keyword evidence="2" id="KW-0132">Cell division</keyword>
<keyword evidence="2" id="KW-0131">Cell cycle</keyword>
<keyword evidence="3" id="KW-1185">Reference proteome</keyword>
<dbReference type="Proteomes" id="UP000324585">
    <property type="component" value="Unassembled WGS sequence"/>
</dbReference>
<dbReference type="InterPro" id="IPR050168">
    <property type="entry name" value="AAA_ATPase_domain"/>
</dbReference>
<dbReference type="GO" id="GO:0051301">
    <property type="term" value="P:cell division"/>
    <property type="evidence" value="ECO:0007669"/>
    <property type="project" value="UniProtKB-KW"/>
</dbReference>
<comment type="caution">
    <text evidence="2">The sequence shown here is derived from an EMBL/GenBank/DDBJ whole genome shotgun (WGS) entry which is preliminary data.</text>
</comment>
<dbReference type="EMBL" id="VRMN01000003">
    <property type="protein sequence ID" value="KAA8495765.1"/>
    <property type="molecule type" value="Genomic_DNA"/>
</dbReference>
<dbReference type="InterPro" id="IPR027417">
    <property type="entry name" value="P-loop_NTPase"/>
</dbReference>
<gene>
    <name evidence="2" type="ORF">FVE85_1920</name>
</gene>
<name>A0A5J4YX93_PORPP</name>
<dbReference type="InterPro" id="IPR003959">
    <property type="entry name" value="ATPase_AAA_core"/>
</dbReference>
<dbReference type="GO" id="GO:0016887">
    <property type="term" value="F:ATP hydrolysis activity"/>
    <property type="evidence" value="ECO:0007669"/>
    <property type="project" value="InterPro"/>
</dbReference>
<dbReference type="Gene3D" id="3.40.50.300">
    <property type="entry name" value="P-loop containing nucleotide triphosphate hydrolases"/>
    <property type="match status" value="1"/>
</dbReference>
<dbReference type="Gene3D" id="1.10.8.60">
    <property type="match status" value="1"/>
</dbReference>
<dbReference type="Pfam" id="PF00004">
    <property type="entry name" value="AAA"/>
    <property type="match status" value="1"/>
</dbReference>
<accession>A0A5J4YX93</accession>
<dbReference type="PANTHER" id="PTHR23077:SF117">
    <property type="entry name" value="AAA+ ATPASE DOMAIN-CONTAINING PROTEIN"/>
    <property type="match status" value="1"/>
</dbReference>
<feature type="domain" description="AAA+ ATPase" evidence="1">
    <location>
        <begin position="392"/>
        <end position="549"/>
    </location>
</feature>
<proteinExistence type="predicted"/>
<sequence>MWVVQALPAENEQELEAESDEQQRSGPLYLSAQLATAVLRPRIQAQHGCDRSSCQPASEPCCGRIEDICVLKRHSAVRVRVVWCSCCEKADMRVSADSGHCDLRVLVLPSGELSRRAKVDLSLEDAEIGTRVNVDKLNQLYKRARASLVSVRRLGTGERSEGFLRQHTGLSTMLLCASSHQLLSEYASRLLQFSSHKLDAVPVYLNLQRGVMLAPNPKHFLLWLRTQLMGTIYARAMVVLDYAETCQTCDDGLLSDQDTSELSFTDLDRAQRCAALLQVLAEMRVGAVPGQEIGRPSTRTSARRVRQVCLLILVRKGPLQLLSRDLHAASDFTMDLNTRSVHAIESATPSRHPDLSVRSVFKLDSVAGLVRPKACVSQAFAAHFDKERRAPTSVGMLLFGPPGTGKTLFVRQLVKEHDFELVSVDASAVICSALGQSERVLYGMFESARKGPRNTLLFVDEIDAIFDVSGPHYLQRLRSVFCTQLDVLMERNRSIAMQYKSANGSRAAMPGPIPHFVFVIAATNLPHQLHPALYRDGRLENVFHVTLPDAAERRMIAIQSASQGGFSQAAMSTPEHEELIHRVTWRTHGYSGADVESIFRKACVSAATRGRVVESADVLEALECSRSSVSQEQAAQVAAWRPDTTS</sequence>
<reference evidence="3" key="1">
    <citation type="journal article" date="2019" name="Nat. Commun.">
        <title>Expansion of phycobilisome linker gene families in mesophilic red algae.</title>
        <authorList>
            <person name="Lee J."/>
            <person name="Kim D."/>
            <person name="Bhattacharya D."/>
            <person name="Yoon H.S."/>
        </authorList>
    </citation>
    <scope>NUCLEOTIDE SEQUENCE [LARGE SCALE GENOMIC DNA]</scope>
    <source>
        <strain evidence="3">CCMP 1328</strain>
    </source>
</reference>
<evidence type="ECO:0000259" key="1">
    <source>
        <dbReference type="SMART" id="SM00382"/>
    </source>
</evidence>
<dbReference type="InterPro" id="IPR003593">
    <property type="entry name" value="AAA+_ATPase"/>
</dbReference>
<dbReference type="CDD" id="cd19481">
    <property type="entry name" value="RecA-like_protease"/>
    <property type="match status" value="1"/>
</dbReference>